<organism evidence="4 5">
    <name type="scientific">Arenibacter troitsensis</name>
    <dbReference type="NCBI Taxonomy" id="188872"/>
    <lineage>
        <taxon>Bacteria</taxon>
        <taxon>Pseudomonadati</taxon>
        <taxon>Bacteroidota</taxon>
        <taxon>Flavobacteriia</taxon>
        <taxon>Flavobacteriales</taxon>
        <taxon>Flavobacteriaceae</taxon>
        <taxon>Arenibacter</taxon>
    </lineage>
</organism>
<reference evidence="5" key="1">
    <citation type="submission" date="2017-04" db="EMBL/GenBank/DDBJ databases">
        <authorList>
            <person name="Varghese N."/>
            <person name="Submissions S."/>
        </authorList>
    </citation>
    <scope>NUCLEOTIDE SEQUENCE [LARGE SCALE GENOMIC DNA]</scope>
    <source>
        <strain evidence="5">DSM 19835</strain>
    </source>
</reference>
<dbReference type="STRING" id="188872.SAMN03080602_03860"/>
<feature type="domain" description="YobI-like P-loop NTPase" evidence="3">
    <location>
        <begin position="27"/>
        <end position="402"/>
    </location>
</feature>
<keyword evidence="2" id="KW-0472">Membrane</keyword>
<dbReference type="OrthoDB" id="1701659at2"/>
<dbReference type="InterPro" id="IPR048428">
    <property type="entry name" value="YobI-NTPase"/>
</dbReference>
<dbReference type="Pfam" id="PF20693">
    <property type="entry name" value="YobI-ATPase"/>
    <property type="match status" value="1"/>
</dbReference>
<dbReference type="AlphaFoldDB" id="A0A1X7L812"/>
<dbReference type="InterPro" id="IPR027417">
    <property type="entry name" value="P-loop_NTPase"/>
</dbReference>
<dbReference type="RefSeq" id="WP_085500535.1">
    <property type="nucleotide sequence ID" value="NZ_FXAO01000010.1"/>
</dbReference>
<feature type="transmembrane region" description="Helical" evidence="2">
    <location>
        <begin position="139"/>
        <end position="157"/>
    </location>
</feature>
<feature type="transmembrane region" description="Helical" evidence="2">
    <location>
        <begin position="177"/>
        <end position="197"/>
    </location>
</feature>
<evidence type="ECO:0000313" key="4">
    <source>
        <dbReference type="EMBL" id="SMG49697.1"/>
    </source>
</evidence>
<keyword evidence="1" id="KW-0175">Coiled coil</keyword>
<dbReference type="SUPFAM" id="SSF52540">
    <property type="entry name" value="P-loop containing nucleoside triphosphate hydrolases"/>
    <property type="match status" value="1"/>
</dbReference>
<keyword evidence="5" id="KW-1185">Reference proteome</keyword>
<evidence type="ECO:0000259" key="3">
    <source>
        <dbReference type="Pfam" id="PF20693"/>
    </source>
</evidence>
<evidence type="ECO:0000256" key="1">
    <source>
        <dbReference type="SAM" id="Coils"/>
    </source>
</evidence>
<evidence type="ECO:0000313" key="5">
    <source>
        <dbReference type="Proteomes" id="UP000193420"/>
    </source>
</evidence>
<protein>
    <recommendedName>
        <fullName evidence="3">YobI-like P-loop NTPase domain-containing protein</fullName>
    </recommendedName>
</protein>
<dbReference type="EMBL" id="FXAO01000010">
    <property type="protein sequence ID" value="SMG49697.1"/>
    <property type="molecule type" value="Genomic_DNA"/>
</dbReference>
<accession>A0A1X7L812</accession>
<gene>
    <name evidence="4" type="ORF">SAMN03080602_03860</name>
</gene>
<feature type="coiled-coil region" evidence="1">
    <location>
        <begin position="535"/>
        <end position="565"/>
    </location>
</feature>
<proteinExistence type="predicted"/>
<keyword evidence="2" id="KW-1133">Transmembrane helix</keyword>
<sequence length="1234" mass="144330">MKQPKKTTSLAPKVLTEIEELDKIKPYLNALENAILSDEINNIALTGAYGSGKSTIIKTFQHQNPNFNFLNISLATFRDEGIEGDRSSIDLAKPENIKNSKINRLIELSILQQIFYHVEPSEIPDSRFKRIRSISREELSVFSIGIVLWTVSIIILFKENYLALFNPKTWTFALEDIDLIALIVITIFLFGIGLASAKITRLLNRSKINKLNIFNGEIEIGNSVDKSIFNQHLDEILYFFESTSYNVIVIEDLDRFKNTEVFTKLREINLLLNNSKLIKRKIAFIYAIRDDIFQNEERTKFFDYIIPVIPFISPTNANEQLSRLLKDAGLEHDFTEDFKDGVVTFIDDIDMRFLTNIFHEYTIYKESLGGNKLIQDNLFAIIIYKNLYPKDFVELSKNKGKLFDFFRKKHIYIDKLISDIDFKINAIETEISNIEGEQIANIRELRAIYINAIQSKIPKAVDISIEGRIYNFFQLNDKDVFEELLDLKSIQYYWLRPYSGNYKDYTIATMDMPFSEIEQFVNGDFTFRERESLIKDRDDHKVEKLKAEKKELKERRNEIKTWDARKVFEVVEIDPYLADFVNSNLMRNLLLNGYIDENYHHYISQFHAVNITQADYDFERNVKKGFSSAYNYELNKIRNVVKKIPTRYFERRPILNYDLLAFLLTNSSEFKEKFEAFIKLLTGYKYNSKDGYEMFSFIKGYLFEYEVNQTLHKGFSNKNTGEFVKVLTKEWPKFWSCIETYSNLPKADVLDFFQLILKFADIDDIITNALKSQLKTFISKDSDILSSVEGTEHQKVVTLFQKLNIKFITLSSPNIQTRALFDAIYESNHYIINDVNVEVIYKLYNEEEGENNYYTSNYSAIQNSNLEILKNYINSNINDYLKNVFLKIETNDSETEETVVDFLNNAEINAELIIRIVRGQKIKITNLANVKEAYNMELLFEYNKIKHTWANVFTYYTAIGDEVLSEVLISYLNSEEAYLELSKFKLDDEIKAEEVDIDCFTLDIVLCNKLTYESYNHLMNSTTYTYDNLRFENLSSDKVQSLIKHGKLIFSESNFKRMKEHYSELYLSFVEQNQVTFISEFDKLSLNEKEILAILSSNNISEKIKLEFIYKIDEDIIKKDKKISSLYCAIKARNNDIKSIPIDLAIVLFENSDSIEDRIKILNLHFWDFSKTDLEILIGKLPKPYNKIAQKRKKPSISNTKDNLELIRSLDNIDFISSFEIDGANINIVARYSD</sequence>
<name>A0A1X7L812_9FLAO</name>
<evidence type="ECO:0000256" key="2">
    <source>
        <dbReference type="SAM" id="Phobius"/>
    </source>
</evidence>
<keyword evidence="2" id="KW-0812">Transmembrane</keyword>
<dbReference type="Proteomes" id="UP000193420">
    <property type="component" value="Unassembled WGS sequence"/>
</dbReference>